<feature type="binding site" evidence="12 15">
    <location>
        <position position="124"/>
    </location>
    <ligand>
        <name>NAD(+)</name>
        <dbReference type="ChEBI" id="CHEBI:57540"/>
    </ligand>
</feature>
<dbReference type="AlphaFoldDB" id="A0A098BZH3"/>
<dbReference type="HOGENOM" id="CLU_006732_3_0_10"/>
<protein>
    <recommendedName>
        <fullName evidence="4 12">Histidinol dehydrogenase</fullName>
        <shortName evidence="12">HDH</shortName>
        <ecNumber evidence="4 12">1.1.1.23</ecNumber>
    </recommendedName>
</protein>
<dbReference type="UniPathway" id="UPA00031">
    <property type="reaction ID" value="UER00014"/>
</dbReference>
<dbReference type="GO" id="GO:0051287">
    <property type="term" value="F:NAD binding"/>
    <property type="evidence" value="ECO:0007669"/>
    <property type="project" value="InterPro"/>
</dbReference>
<dbReference type="PIRSF" id="PIRSF000099">
    <property type="entry name" value="Histidinol_dh"/>
    <property type="match status" value="1"/>
</dbReference>
<accession>A0A098BZH3</accession>
<dbReference type="KEGG" id="pbt:ING2E5B_0812"/>
<keyword evidence="20" id="KW-1185">Reference proteome</keyword>
<feature type="binding site" evidence="12 16">
    <location>
        <position position="356"/>
    </location>
    <ligand>
        <name>substrate</name>
    </ligand>
</feature>
<reference evidence="19 20" key="1">
    <citation type="submission" date="2014-08" db="EMBL/GenBank/DDBJ databases">
        <authorList>
            <person name="Wibberg D."/>
        </authorList>
    </citation>
    <scope>NUCLEOTIDE SEQUENCE [LARGE SCALE GENOMIC DNA]</scope>
    <source>
        <strain evidence="20">ING2-E5B</strain>
    </source>
</reference>
<dbReference type="SUPFAM" id="SSF53720">
    <property type="entry name" value="ALDH-like"/>
    <property type="match status" value="1"/>
</dbReference>
<name>A0A098BZH3_9BACT</name>
<dbReference type="PATRIC" id="fig|1562970.3.peg.808"/>
<feature type="binding site" evidence="12 16">
    <location>
        <position position="410"/>
    </location>
    <ligand>
        <name>substrate</name>
    </ligand>
</feature>
<gene>
    <name evidence="12 19" type="primary">hisD</name>
    <name evidence="19" type="ORF">ING2E5B_0812</name>
</gene>
<dbReference type="GO" id="GO:0005829">
    <property type="term" value="C:cytosol"/>
    <property type="evidence" value="ECO:0007669"/>
    <property type="project" value="TreeGrafter"/>
</dbReference>
<dbReference type="InterPro" id="IPR001692">
    <property type="entry name" value="Histidinol_DH_CS"/>
</dbReference>
<dbReference type="EC" id="1.1.1.23" evidence="4 12"/>
<feature type="active site" description="Proton acceptor" evidence="12 14">
    <location>
        <position position="322"/>
    </location>
</feature>
<evidence type="ECO:0000256" key="3">
    <source>
        <dbReference type="ARBA" id="ARBA00010178"/>
    </source>
</evidence>
<feature type="binding site" evidence="12 15">
    <location>
        <position position="209"/>
    </location>
    <ligand>
        <name>NAD(+)</name>
        <dbReference type="ChEBI" id="CHEBI:57540"/>
    </ligand>
</feature>
<comment type="similarity">
    <text evidence="3 12 13 18">Belongs to the histidinol dehydrogenase family.</text>
</comment>
<feature type="active site" description="Proton acceptor" evidence="12 14">
    <location>
        <position position="323"/>
    </location>
</feature>
<feature type="binding site" evidence="12 15">
    <location>
        <position position="186"/>
    </location>
    <ligand>
        <name>NAD(+)</name>
        <dbReference type="ChEBI" id="CHEBI:57540"/>
    </ligand>
</feature>
<feature type="binding site" evidence="12 17">
    <location>
        <position position="356"/>
    </location>
    <ligand>
        <name>Zn(2+)</name>
        <dbReference type="ChEBI" id="CHEBI:29105"/>
    </ligand>
</feature>
<evidence type="ECO:0000256" key="11">
    <source>
        <dbReference type="ARBA" id="ARBA00049489"/>
    </source>
</evidence>
<dbReference type="PANTHER" id="PTHR21256:SF2">
    <property type="entry name" value="HISTIDINE BIOSYNTHESIS TRIFUNCTIONAL PROTEIN"/>
    <property type="match status" value="1"/>
</dbReference>
<feature type="binding site" evidence="12 16">
    <location>
        <position position="255"/>
    </location>
    <ligand>
        <name>substrate</name>
    </ligand>
</feature>
<dbReference type="InterPro" id="IPR012131">
    <property type="entry name" value="Hstdl_DH"/>
</dbReference>
<dbReference type="PANTHER" id="PTHR21256">
    <property type="entry name" value="HISTIDINOL DEHYDROGENASE HDH"/>
    <property type="match status" value="1"/>
</dbReference>
<evidence type="ECO:0000256" key="14">
    <source>
        <dbReference type="PIRSR" id="PIRSR000099-1"/>
    </source>
</evidence>
<evidence type="ECO:0000256" key="12">
    <source>
        <dbReference type="HAMAP-Rule" id="MF_01024"/>
    </source>
</evidence>
<dbReference type="OrthoDB" id="9805269at2"/>
<dbReference type="FunFam" id="3.40.50.1980:FF:000001">
    <property type="entry name" value="Histidinol dehydrogenase"/>
    <property type="match status" value="1"/>
</dbReference>
<evidence type="ECO:0000256" key="13">
    <source>
        <dbReference type="PIRNR" id="PIRNR000099"/>
    </source>
</evidence>
<feature type="binding site" evidence="12 16">
    <location>
        <position position="258"/>
    </location>
    <ligand>
        <name>substrate</name>
    </ligand>
</feature>
<keyword evidence="9 12" id="KW-0520">NAD</keyword>
<dbReference type="FunFam" id="3.40.50.1980:FF:000002">
    <property type="entry name" value="Histidinol dehydrogenase, chloroplastic"/>
    <property type="match status" value="1"/>
</dbReference>
<organism evidence="19 20">
    <name type="scientific">Fermentimonas caenicola</name>
    <dbReference type="NCBI Taxonomy" id="1562970"/>
    <lineage>
        <taxon>Bacteria</taxon>
        <taxon>Pseudomonadati</taxon>
        <taxon>Bacteroidota</taxon>
        <taxon>Bacteroidia</taxon>
        <taxon>Bacteroidales</taxon>
        <taxon>Dysgonomonadaceae</taxon>
        <taxon>Fermentimonas</taxon>
    </lineage>
</organism>
<dbReference type="InterPro" id="IPR016161">
    <property type="entry name" value="Ald_DH/histidinol_DH"/>
</dbReference>
<evidence type="ECO:0000313" key="20">
    <source>
        <dbReference type="Proteomes" id="UP000032417"/>
    </source>
</evidence>
<dbReference type="Pfam" id="PF00815">
    <property type="entry name" value="Histidinol_dh"/>
    <property type="match status" value="1"/>
</dbReference>
<dbReference type="HAMAP" id="MF_01024">
    <property type="entry name" value="HisD"/>
    <property type="match status" value="1"/>
</dbReference>
<evidence type="ECO:0000256" key="8">
    <source>
        <dbReference type="ARBA" id="ARBA00023002"/>
    </source>
</evidence>
<sequence>MKIISNPSPSKWEKLSERPMIKQQKLMKTVDKVFYDIHRKGDKAVLSYSRRYDFPDQESFIVSSETIDEAAKLVSERLKQSIELARKNIEVFHRSQIEEAVKVETAPGVVCWRESRPIERVGIYVPGGTAPLFSTVLMLAVPAMIAGCSEIVLCTPPDKEGKIDPAILYTAKLAGVTKVFALGGIQAIGAMTFGTETVPKVYKIFGPGNQYVMAAKRSSQYYGVAIDMPAGPSEVLIIADQTCNPSFVAADLLSQAEHGPDSQVILLSCNKKVIKEVNKEIDNHLVALPRQDIAIQALKNSKAILFKDIEDCIAFSNLYAPEHLILAVENPSLVSREVINAGSVFLGNWSCESAGDYASGTNHTLPTSGFAKSFSGVSLDSFIKKITFQQISEEGIRSIGNAVETMAEAEKLYAHKNAMTLRQGLLAEKLITNIENSDEEV</sequence>
<evidence type="ECO:0000256" key="16">
    <source>
        <dbReference type="PIRSR" id="PIRSR000099-3"/>
    </source>
</evidence>
<dbReference type="GO" id="GO:0004399">
    <property type="term" value="F:histidinol dehydrogenase activity"/>
    <property type="evidence" value="ECO:0007669"/>
    <property type="project" value="UniProtKB-UniRule"/>
</dbReference>
<comment type="pathway">
    <text evidence="2 12">Amino-acid biosynthesis; L-histidine biosynthesis; L-histidine from 5-phospho-alpha-D-ribose 1-diphosphate: step 9/9.</text>
</comment>
<evidence type="ECO:0000256" key="7">
    <source>
        <dbReference type="ARBA" id="ARBA00022833"/>
    </source>
</evidence>
<dbReference type="GO" id="GO:0000105">
    <property type="term" value="P:L-histidine biosynthetic process"/>
    <property type="evidence" value="ECO:0007669"/>
    <property type="project" value="UniProtKB-UniRule"/>
</dbReference>
<evidence type="ECO:0000256" key="10">
    <source>
        <dbReference type="ARBA" id="ARBA00023102"/>
    </source>
</evidence>
<keyword evidence="8 12" id="KW-0560">Oxidoreductase</keyword>
<evidence type="ECO:0000256" key="5">
    <source>
        <dbReference type="ARBA" id="ARBA00022605"/>
    </source>
</evidence>
<dbReference type="PROSITE" id="PS00611">
    <property type="entry name" value="HISOL_DEHYDROGENASE"/>
    <property type="match status" value="1"/>
</dbReference>
<feature type="binding site" evidence="12 16">
    <location>
        <position position="233"/>
    </location>
    <ligand>
        <name>substrate</name>
    </ligand>
</feature>
<evidence type="ECO:0000256" key="1">
    <source>
        <dbReference type="ARBA" id="ARBA00003850"/>
    </source>
</evidence>
<evidence type="ECO:0000256" key="6">
    <source>
        <dbReference type="ARBA" id="ARBA00022723"/>
    </source>
</evidence>
<keyword evidence="5 12" id="KW-0028">Amino-acid biosynthesis</keyword>
<feature type="binding site" evidence="12 17">
    <location>
        <position position="258"/>
    </location>
    <ligand>
        <name>Zn(2+)</name>
        <dbReference type="ChEBI" id="CHEBI:29105"/>
    </ligand>
</feature>
<evidence type="ECO:0000313" key="19">
    <source>
        <dbReference type="EMBL" id="CEA15576.1"/>
    </source>
</evidence>
<feature type="binding site" evidence="12 17">
    <location>
        <position position="415"/>
    </location>
    <ligand>
        <name>Zn(2+)</name>
        <dbReference type="ChEBI" id="CHEBI:29105"/>
    </ligand>
</feature>
<dbReference type="STRING" id="1562970.ING2E5B_0812"/>
<comment type="function">
    <text evidence="1 12">Catalyzes the sequential NAD-dependent oxidations of L-histidinol to L-histidinaldehyde and then to L-histidine.</text>
</comment>
<comment type="cofactor">
    <cofactor evidence="12 17">
        <name>Zn(2+)</name>
        <dbReference type="ChEBI" id="CHEBI:29105"/>
    </cofactor>
    <text evidence="12 17">Binds 1 zinc ion per subunit.</text>
</comment>
<evidence type="ECO:0000256" key="4">
    <source>
        <dbReference type="ARBA" id="ARBA00012965"/>
    </source>
</evidence>
<dbReference type="Proteomes" id="UP000032417">
    <property type="component" value="Chromosome 1"/>
</dbReference>
<keyword evidence="10 12" id="KW-0368">Histidine biosynthesis</keyword>
<proteinExistence type="inferred from homology"/>
<dbReference type="InterPro" id="IPR022695">
    <property type="entry name" value="Histidinol_DH_monofunct"/>
</dbReference>
<dbReference type="NCBIfam" id="TIGR00069">
    <property type="entry name" value="hisD"/>
    <property type="match status" value="1"/>
</dbReference>
<dbReference type="GO" id="GO:0008270">
    <property type="term" value="F:zinc ion binding"/>
    <property type="evidence" value="ECO:0007669"/>
    <property type="project" value="UniProtKB-UniRule"/>
</dbReference>
<evidence type="ECO:0000256" key="9">
    <source>
        <dbReference type="ARBA" id="ARBA00023027"/>
    </source>
</evidence>
<dbReference type="EMBL" id="LN515532">
    <property type="protein sequence ID" value="CEA15576.1"/>
    <property type="molecule type" value="Genomic_DNA"/>
</dbReference>
<keyword evidence="7 12" id="KW-0862">Zinc</keyword>
<evidence type="ECO:0000256" key="17">
    <source>
        <dbReference type="PIRSR" id="PIRSR000099-4"/>
    </source>
</evidence>
<evidence type="ECO:0000256" key="2">
    <source>
        <dbReference type="ARBA" id="ARBA00004940"/>
    </source>
</evidence>
<evidence type="ECO:0000256" key="15">
    <source>
        <dbReference type="PIRSR" id="PIRSR000099-2"/>
    </source>
</evidence>
<keyword evidence="6 12" id="KW-0479">Metal-binding</keyword>
<comment type="catalytic activity">
    <reaction evidence="11 12">
        <text>L-histidinol + 2 NAD(+) + H2O = L-histidine + 2 NADH + 3 H(+)</text>
        <dbReference type="Rhea" id="RHEA:20641"/>
        <dbReference type="ChEBI" id="CHEBI:15377"/>
        <dbReference type="ChEBI" id="CHEBI:15378"/>
        <dbReference type="ChEBI" id="CHEBI:57540"/>
        <dbReference type="ChEBI" id="CHEBI:57595"/>
        <dbReference type="ChEBI" id="CHEBI:57699"/>
        <dbReference type="ChEBI" id="CHEBI:57945"/>
        <dbReference type="EC" id="1.1.1.23"/>
    </reaction>
</comment>
<dbReference type="PRINTS" id="PR00083">
    <property type="entry name" value="HOLDHDRGNASE"/>
</dbReference>
<feature type="binding site" evidence="12 17">
    <location>
        <position position="255"/>
    </location>
    <ligand>
        <name>Zn(2+)</name>
        <dbReference type="ChEBI" id="CHEBI:29105"/>
    </ligand>
</feature>
<feature type="binding site" evidence="12 16">
    <location>
        <position position="323"/>
    </location>
    <ligand>
        <name>substrate</name>
    </ligand>
</feature>
<feature type="binding site" evidence="12 16">
    <location>
        <position position="415"/>
    </location>
    <ligand>
        <name>substrate</name>
    </ligand>
</feature>
<dbReference type="CDD" id="cd06572">
    <property type="entry name" value="Histidinol_dh"/>
    <property type="match status" value="1"/>
</dbReference>
<evidence type="ECO:0000256" key="18">
    <source>
        <dbReference type="RuleBase" id="RU004175"/>
    </source>
</evidence>
<dbReference type="Gene3D" id="1.20.5.1300">
    <property type="match status" value="1"/>
</dbReference>
<dbReference type="Gene3D" id="3.40.50.1980">
    <property type="entry name" value="Nitrogenase molybdenum iron protein domain"/>
    <property type="match status" value="2"/>
</dbReference>